<dbReference type="Pfam" id="PF02698">
    <property type="entry name" value="DUF218"/>
    <property type="match status" value="1"/>
</dbReference>
<dbReference type="RefSeq" id="WP_073141128.1">
    <property type="nucleotide sequence ID" value="NZ_FQWQ01000004.1"/>
</dbReference>
<reference evidence="9 10" key="1">
    <citation type="submission" date="2016-11" db="EMBL/GenBank/DDBJ databases">
        <authorList>
            <person name="Jaros S."/>
            <person name="Januszkiewicz K."/>
            <person name="Wedrychowicz H."/>
        </authorList>
    </citation>
    <scope>NUCLEOTIDE SEQUENCE [LARGE SCALE GENOMIC DNA]</scope>
    <source>
        <strain evidence="9 10">DSM 24574</strain>
    </source>
</reference>
<evidence type="ECO:0000256" key="7">
    <source>
        <dbReference type="ARBA" id="ARBA00037355"/>
    </source>
</evidence>
<dbReference type="InterPro" id="IPR003848">
    <property type="entry name" value="DUF218"/>
</dbReference>
<keyword evidence="5" id="KW-1133">Transmembrane helix</keyword>
<evidence type="ECO:0000256" key="2">
    <source>
        <dbReference type="ARBA" id="ARBA00022475"/>
    </source>
</evidence>
<dbReference type="PANTHER" id="PTHR30336:SF0">
    <property type="entry name" value="PROTEIN SANA"/>
    <property type="match status" value="1"/>
</dbReference>
<protein>
    <submittedName>
        <fullName evidence="9">SanA protein</fullName>
    </submittedName>
</protein>
<evidence type="ECO:0000256" key="1">
    <source>
        <dbReference type="ARBA" id="ARBA00004377"/>
    </source>
</evidence>
<evidence type="ECO:0000313" key="9">
    <source>
        <dbReference type="EMBL" id="SHH81062.1"/>
    </source>
</evidence>
<comment type="function">
    <text evidence="7">Participates in the barrier function of the cell envelope.</text>
</comment>
<dbReference type="EMBL" id="FQWQ01000004">
    <property type="protein sequence ID" value="SHH81062.1"/>
    <property type="molecule type" value="Genomic_DNA"/>
</dbReference>
<sequence>MRRLKKILLVVIGVCLLFVIGTNVWVVSSTTSKVFSDLTRLPDHRVALVLGTSHKTVGGGSNPFFQKRMEKAAELYRMGKIDHFILSGDNRSRYYNEPMAMQKALVKMGVPEYAITLDYAGLRTLDSVVRCQKIFGQNKIIIITQPFHSYRALFISRYYNIDAVAMVADEPDFDSSMKVRLREYLARPKAVLDLYVLKTAPRFLGEKEQIKVSTVRQ</sequence>
<gene>
    <name evidence="9" type="ORF">SAMN04488109_5569</name>
</gene>
<evidence type="ECO:0000259" key="8">
    <source>
        <dbReference type="Pfam" id="PF02698"/>
    </source>
</evidence>
<accession>A0A1M5W0M1</accession>
<dbReference type="OrthoDB" id="9782395at2"/>
<evidence type="ECO:0000256" key="4">
    <source>
        <dbReference type="ARBA" id="ARBA00022692"/>
    </source>
</evidence>
<organism evidence="9 10">
    <name type="scientific">Chryseolinea serpens</name>
    <dbReference type="NCBI Taxonomy" id="947013"/>
    <lineage>
        <taxon>Bacteria</taxon>
        <taxon>Pseudomonadati</taxon>
        <taxon>Bacteroidota</taxon>
        <taxon>Cytophagia</taxon>
        <taxon>Cytophagales</taxon>
        <taxon>Fulvivirgaceae</taxon>
        <taxon>Chryseolinea</taxon>
    </lineage>
</organism>
<dbReference type="CDD" id="cd06259">
    <property type="entry name" value="YdcF-like"/>
    <property type="match status" value="1"/>
</dbReference>
<comment type="subcellular location">
    <subcellularLocation>
        <location evidence="1">Cell inner membrane</location>
        <topology evidence="1">Single-pass membrane protein</topology>
    </subcellularLocation>
</comment>
<evidence type="ECO:0000256" key="5">
    <source>
        <dbReference type="ARBA" id="ARBA00022989"/>
    </source>
</evidence>
<dbReference type="GO" id="GO:0005886">
    <property type="term" value="C:plasma membrane"/>
    <property type="evidence" value="ECO:0007669"/>
    <property type="project" value="UniProtKB-SubCell"/>
</dbReference>
<keyword evidence="3" id="KW-0997">Cell inner membrane</keyword>
<proteinExistence type="predicted"/>
<evidence type="ECO:0000256" key="6">
    <source>
        <dbReference type="ARBA" id="ARBA00023136"/>
    </source>
</evidence>
<dbReference type="PANTHER" id="PTHR30336">
    <property type="entry name" value="INNER MEMBRANE PROTEIN, PROBABLE PERMEASE"/>
    <property type="match status" value="1"/>
</dbReference>
<feature type="domain" description="DUF218" evidence="8">
    <location>
        <begin position="46"/>
        <end position="185"/>
    </location>
</feature>
<dbReference type="InterPro" id="IPR051599">
    <property type="entry name" value="Cell_Envelope_Assoc"/>
</dbReference>
<dbReference type="STRING" id="947013.SAMN04488109_5569"/>
<keyword evidence="6" id="KW-0472">Membrane</keyword>
<keyword evidence="2" id="KW-1003">Cell membrane</keyword>
<keyword evidence="10" id="KW-1185">Reference proteome</keyword>
<keyword evidence="4" id="KW-0812">Transmembrane</keyword>
<evidence type="ECO:0000256" key="3">
    <source>
        <dbReference type="ARBA" id="ARBA00022519"/>
    </source>
</evidence>
<dbReference type="Proteomes" id="UP000184212">
    <property type="component" value="Unassembled WGS sequence"/>
</dbReference>
<name>A0A1M5W0M1_9BACT</name>
<evidence type="ECO:0000313" key="10">
    <source>
        <dbReference type="Proteomes" id="UP000184212"/>
    </source>
</evidence>
<dbReference type="AlphaFoldDB" id="A0A1M5W0M1"/>